<organism evidence="1 2">
    <name type="scientific">Prorocentrum cordatum</name>
    <dbReference type="NCBI Taxonomy" id="2364126"/>
    <lineage>
        <taxon>Eukaryota</taxon>
        <taxon>Sar</taxon>
        <taxon>Alveolata</taxon>
        <taxon>Dinophyceae</taxon>
        <taxon>Prorocentrales</taxon>
        <taxon>Prorocentraceae</taxon>
        <taxon>Prorocentrum</taxon>
    </lineage>
</organism>
<accession>A0ABN9PIW7</accession>
<protein>
    <submittedName>
        <fullName evidence="1">Uncharacterized protein</fullName>
    </submittedName>
</protein>
<gene>
    <name evidence="1" type="ORF">PCOR1329_LOCUS3377</name>
</gene>
<evidence type="ECO:0000313" key="1">
    <source>
        <dbReference type="EMBL" id="CAK0792932.1"/>
    </source>
</evidence>
<proteinExistence type="predicted"/>
<dbReference type="Proteomes" id="UP001189429">
    <property type="component" value="Unassembled WGS sequence"/>
</dbReference>
<dbReference type="EMBL" id="CAUYUJ010000869">
    <property type="protein sequence ID" value="CAK0792932.1"/>
    <property type="molecule type" value="Genomic_DNA"/>
</dbReference>
<evidence type="ECO:0000313" key="2">
    <source>
        <dbReference type="Proteomes" id="UP001189429"/>
    </source>
</evidence>
<sequence>MYDSLLPAGYTWTGLAMGLQATGTALLMDPALAPVLYYVHSLHPHLYSQGDTPVNLYEHCRKLVSHDGYLFDLELGIDPTNYLRGHARARLDDLKNPDNEPLSTAWTNSALTLMLLLMRVPMMAP</sequence>
<comment type="caution">
    <text evidence="1">The sequence shown here is derived from an EMBL/GenBank/DDBJ whole genome shotgun (WGS) entry which is preliminary data.</text>
</comment>
<name>A0ABN9PIW7_9DINO</name>
<reference evidence="1" key="1">
    <citation type="submission" date="2023-10" db="EMBL/GenBank/DDBJ databases">
        <authorList>
            <person name="Chen Y."/>
            <person name="Shah S."/>
            <person name="Dougan E. K."/>
            <person name="Thang M."/>
            <person name="Chan C."/>
        </authorList>
    </citation>
    <scope>NUCLEOTIDE SEQUENCE [LARGE SCALE GENOMIC DNA]</scope>
</reference>
<keyword evidence="2" id="KW-1185">Reference proteome</keyword>